<keyword evidence="1" id="KW-0963">Cytoplasm</keyword>
<protein>
    <submittedName>
        <fullName evidence="7">N-acetyl-gamma-glutamyl-phosphate reductase</fullName>
    </submittedName>
</protein>
<dbReference type="PANTHER" id="PTHR32338">
    <property type="entry name" value="N-ACETYL-GAMMA-GLUTAMYL-PHOSPHATE REDUCTASE, CHLOROPLASTIC-RELATED-RELATED"/>
    <property type="match status" value="1"/>
</dbReference>
<evidence type="ECO:0000256" key="4">
    <source>
        <dbReference type="ARBA" id="ARBA00022857"/>
    </source>
</evidence>
<sequence>MKYKIFVDGQHGTTGLKIHEMLENREEIELLSIKEEEKKDINKRKELLNSADLVFLCLPDAASIESVSLITNDKVKVIDASTAHRTNPTWTYGVPELTSNNREKIKNSTRVCVPGCHASGLIIAMKPLIVNKLLANSQKLICHSITGFSGGGKTMIEDYENGKFEDIGGQRPYALSLNHKHLPEMKYILELDEAPIFTPSVGNFKQGMLVMSYLAKKDFQKEISRKEILELYKNYYKDETFINIIEDNETYLDAGLLNPMKCNNTNSLEISVYENDTDLVIISRLDNLGKGASGAAVQCMNLMLGIDETKGLKTVKN</sequence>
<dbReference type="CDD" id="cd23935">
    <property type="entry name" value="AGPR_2_C"/>
    <property type="match status" value="1"/>
</dbReference>
<evidence type="ECO:0000256" key="2">
    <source>
        <dbReference type="ARBA" id="ARBA00022571"/>
    </source>
</evidence>
<dbReference type="NCBIfam" id="TIGR01851">
    <property type="entry name" value="argC_other"/>
    <property type="match status" value="1"/>
</dbReference>
<dbReference type="GO" id="GO:0005737">
    <property type="term" value="C:cytoplasm"/>
    <property type="evidence" value="ECO:0007669"/>
    <property type="project" value="InterPro"/>
</dbReference>
<dbReference type="InterPro" id="IPR036291">
    <property type="entry name" value="NAD(P)-bd_dom_sf"/>
</dbReference>
<proteinExistence type="predicted"/>
<evidence type="ECO:0000256" key="1">
    <source>
        <dbReference type="ARBA" id="ARBA00022490"/>
    </source>
</evidence>
<feature type="domain" description="Semialdehyde dehydrogenase NAD-binding" evidence="6">
    <location>
        <begin position="4"/>
        <end position="108"/>
    </location>
</feature>
<dbReference type="SUPFAM" id="SSF55347">
    <property type="entry name" value="Glyceraldehyde-3-phosphate dehydrogenase-like, C-terminal domain"/>
    <property type="match status" value="1"/>
</dbReference>
<comment type="caution">
    <text evidence="7">The sequence shown here is derived from an EMBL/GenBank/DDBJ whole genome shotgun (WGS) entry which is preliminary data.</text>
</comment>
<dbReference type="CDD" id="cd17896">
    <property type="entry name" value="AGPR_2_N"/>
    <property type="match status" value="1"/>
</dbReference>
<dbReference type="GO" id="GO:0051287">
    <property type="term" value="F:NAD binding"/>
    <property type="evidence" value="ECO:0007669"/>
    <property type="project" value="InterPro"/>
</dbReference>
<evidence type="ECO:0000313" key="7">
    <source>
        <dbReference type="EMBL" id="RXK14682.1"/>
    </source>
</evidence>
<keyword evidence="8" id="KW-1185">Reference proteome</keyword>
<evidence type="ECO:0000313" key="8">
    <source>
        <dbReference type="Proteomes" id="UP000289718"/>
    </source>
</evidence>
<dbReference type="Proteomes" id="UP000289718">
    <property type="component" value="Unassembled WGS sequence"/>
</dbReference>
<keyword evidence="2" id="KW-0055">Arginine biosynthesis</keyword>
<gene>
    <name evidence="7" type="primary">argC</name>
    <name evidence="7" type="ORF">CP965_03510</name>
</gene>
<dbReference type="InterPro" id="IPR058924">
    <property type="entry name" value="AGPR_dimerisation_dom"/>
</dbReference>
<keyword evidence="3" id="KW-0028">Amino-acid biosynthesis</keyword>
<keyword evidence="4" id="KW-0521">NADP</keyword>
<evidence type="ECO:0000259" key="6">
    <source>
        <dbReference type="SMART" id="SM00859"/>
    </source>
</evidence>
<dbReference type="Pfam" id="PF22698">
    <property type="entry name" value="Semialdhyde_dhC_1"/>
    <property type="match status" value="1"/>
</dbReference>
<dbReference type="Gene3D" id="3.40.50.720">
    <property type="entry name" value="NAD(P)-binding Rossmann-like Domain"/>
    <property type="match status" value="1"/>
</dbReference>
<keyword evidence="5" id="KW-0560">Oxidoreductase</keyword>
<dbReference type="Gene3D" id="3.30.360.10">
    <property type="entry name" value="Dihydrodipicolinate Reductase, domain 2"/>
    <property type="match status" value="1"/>
</dbReference>
<dbReference type="OrthoDB" id="9801289at2"/>
<dbReference type="EMBL" id="NXIE01000001">
    <property type="protein sequence ID" value="RXK14682.1"/>
    <property type="molecule type" value="Genomic_DNA"/>
</dbReference>
<dbReference type="GO" id="GO:0003942">
    <property type="term" value="F:N-acetyl-gamma-glutamyl-phosphate reductase activity"/>
    <property type="evidence" value="ECO:0007669"/>
    <property type="project" value="InterPro"/>
</dbReference>
<accession>A0A4Q1B0Y3</accession>
<dbReference type="InterPro" id="IPR010136">
    <property type="entry name" value="AGPR_type-2"/>
</dbReference>
<dbReference type="Pfam" id="PF01118">
    <property type="entry name" value="Semialdhyde_dh"/>
    <property type="match status" value="1"/>
</dbReference>
<dbReference type="SUPFAM" id="SSF51735">
    <property type="entry name" value="NAD(P)-binding Rossmann-fold domains"/>
    <property type="match status" value="1"/>
</dbReference>
<reference evidence="7 8" key="1">
    <citation type="submission" date="2017-09" db="EMBL/GenBank/DDBJ databases">
        <title>Genomics of the genus Arcobacter.</title>
        <authorList>
            <person name="Perez-Cataluna A."/>
            <person name="Figueras M.J."/>
            <person name="Salas-Masso N."/>
        </authorList>
    </citation>
    <scope>NUCLEOTIDE SEQUENCE [LARGE SCALE GENOMIC DNA]</scope>
    <source>
        <strain evidence="7 8">F156-34</strain>
    </source>
</reference>
<dbReference type="GO" id="GO:0006526">
    <property type="term" value="P:L-arginine biosynthetic process"/>
    <property type="evidence" value="ECO:0007669"/>
    <property type="project" value="UniProtKB-KW"/>
</dbReference>
<dbReference type="SMART" id="SM00859">
    <property type="entry name" value="Semialdhyde_dh"/>
    <property type="match status" value="1"/>
</dbReference>
<dbReference type="PANTHER" id="PTHR32338:SF10">
    <property type="entry name" value="N-ACETYL-GAMMA-GLUTAMYL-PHOSPHATE REDUCTASE, CHLOROPLASTIC-RELATED"/>
    <property type="match status" value="1"/>
</dbReference>
<organism evidence="7 8">
    <name type="scientific">Halarcobacter mediterraneus</name>
    <dbReference type="NCBI Taxonomy" id="2023153"/>
    <lineage>
        <taxon>Bacteria</taxon>
        <taxon>Pseudomonadati</taxon>
        <taxon>Campylobacterota</taxon>
        <taxon>Epsilonproteobacteria</taxon>
        <taxon>Campylobacterales</taxon>
        <taxon>Arcobacteraceae</taxon>
        <taxon>Halarcobacter</taxon>
    </lineage>
</organism>
<dbReference type="InterPro" id="IPR000534">
    <property type="entry name" value="Semialdehyde_DH_NAD-bd"/>
</dbReference>
<evidence type="ECO:0000256" key="3">
    <source>
        <dbReference type="ARBA" id="ARBA00022605"/>
    </source>
</evidence>
<dbReference type="AlphaFoldDB" id="A0A4Q1B0Y3"/>
<name>A0A4Q1B0Y3_9BACT</name>
<dbReference type="InterPro" id="IPR050085">
    <property type="entry name" value="AGPR"/>
</dbReference>
<evidence type="ECO:0000256" key="5">
    <source>
        <dbReference type="ARBA" id="ARBA00023002"/>
    </source>
</evidence>